<keyword evidence="2" id="KW-1185">Reference proteome</keyword>
<evidence type="ECO:0000313" key="2">
    <source>
        <dbReference type="Proteomes" id="UP000634308"/>
    </source>
</evidence>
<dbReference type="EMBL" id="BMQM01000006">
    <property type="protein sequence ID" value="GGR52853.1"/>
    <property type="molecule type" value="Genomic_DNA"/>
</dbReference>
<dbReference type="Proteomes" id="UP000634308">
    <property type="component" value="Unassembled WGS sequence"/>
</dbReference>
<evidence type="ECO:0000313" key="1">
    <source>
        <dbReference type="EMBL" id="GGR52853.1"/>
    </source>
</evidence>
<sequence>MLPSALADLIEFHAPLSVVQREQGSAVTLLTPGVNVLALNATFLPGDVTGVNLRDVQDWHEGQGLPPLMAWAGADAPAGLAAGLAARPVARVWVGDWAGQPEPLDAPAGEQVVVEQVVVEQVVVEQVGRLHLSAWAEALCAAHGTPGWAAGLARQLAGPLEAAAGRGNAGAFALLMAYRDGQSVGSLLWQARGAGGAAHLWGAADAGAGAALLDAAAALGDGLRVTVPDGWAGLDRHESVTYALLTGEHDTDSD</sequence>
<gene>
    <name evidence="1" type="ORF">GCM10008959_12880</name>
</gene>
<organism evidence="1 2">
    <name type="scientific">Deinococcus seoulensis</name>
    <dbReference type="NCBI Taxonomy" id="1837379"/>
    <lineage>
        <taxon>Bacteria</taxon>
        <taxon>Thermotogati</taxon>
        <taxon>Deinococcota</taxon>
        <taxon>Deinococci</taxon>
        <taxon>Deinococcales</taxon>
        <taxon>Deinococcaceae</taxon>
        <taxon>Deinococcus</taxon>
    </lineage>
</organism>
<accession>A0ABQ2RSS5</accession>
<protein>
    <submittedName>
        <fullName evidence="1">Uncharacterized protein</fullName>
    </submittedName>
</protein>
<name>A0ABQ2RSS5_9DEIO</name>
<reference evidence="2" key="1">
    <citation type="journal article" date="2019" name="Int. J. Syst. Evol. Microbiol.">
        <title>The Global Catalogue of Microorganisms (GCM) 10K type strain sequencing project: providing services to taxonomists for standard genome sequencing and annotation.</title>
        <authorList>
            <consortium name="The Broad Institute Genomics Platform"/>
            <consortium name="The Broad Institute Genome Sequencing Center for Infectious Disease"/>
            <person name="Wu L."/>
            <person name="Ma J."/>
        </authorList>
    </citation>
    <scope>NUCLEOTIDE SEQUENCE [LARGE SCALE GENOMIC DNA]</scope>
    <source>
        <strain evidence="2">JCM 31404</strain>
    </source>
</reference>
<proteinExistence type="predicted"/>
<comment type="caution">
    <text evidence="1">The sequence shown here is derived from an EMBL/GenBank/DDBJ whole genome shotgun (WGS) entry which is preliminary data.</text>
</comment>
<dbReference type="RefSeq" id="WP_189064171.1">
    <property type="nucleotide sequence ID" value="NZ_BMQM01000006.1"/>
</dbReference>